<accession>A0ABS1BS27</accession>
<evidence type="ECO:0000256" key="2">
    <source>
        <dbReference type="ARBA" id="ARBA00022741"/>
    </source>
</evidence>
<evidence type="ECO:0000313" key="7">
    <source>
        <dbReference type="EMBL" id="MBK0395727.1"/>
    </source>
</evidence>
<dbReference type="GO" id="GO:0004140">
    <property type="term" value="F:dephospho-CoA kinase activity"/>
    <property type="evidence" value="ECO:0007669"/>
    <property type="project" value="UniProtKB-EC"/>
</dbReference>
<dbReference type="NCBIfam" id="TIGR00152">
    <property type="entry name" value="dephospho-CoA kinase"/>
    <property type="match status" value="1"/>
</dbReference>
<dbReference type="InterPro" id="IPR027417">
    <property type="entry name" value="P-loop_NTPase"/>
</dbReference>
<comment type="function">
    <text evidence="5">Catalyzes the phosphorylation of the 3'-hydroxyl group of dephosphocoenzyme A to form coenzyme A.</text>
</comment>
<dbReference type="HAMAP" id="MF_00376">
    <property type="entry name" value="Dephospho_CoA_kinase"/>
    <property type="match status" value="1"/>
</dbReference>
<keyword evidence="5" id="KW-0963">Cytoplasm</keyword>
<evidence type="ECO:0000313" key="8">
    <source>
        <dbReference type="Proteomes" id="UP000614058"/>
    </source>
</evidence>
<keyword evidence="5 7" id="KW-0808">Transferase</keyword>
<dbReference type="PANTHER" id="PTHR10695:SF46">
    <property type="entry name" value="BIFUNCTIONAL COENZYME A SYNTHASE-RELATED"/>
    <property type="match status" value="1"/>
</dbReference>
<keyword evidence="5 7" id="KW-0418">Kinase</keyword>
<comment type="subcellular location">
    <subcellularLocation>
        <location evidence="5">Cytoplasm</location>
    </subcellularLocation>
</comment>
<dbReference type="PANTHER" id="PTHR10695">
    <property type="entry name" value="DEPHOSPHO-COA KINASE-RELATED"/>
    <property type="match status" value="1"/>
</dbReference>
<dbReference type="EC" id="2.7.1.24" evidence="5 6"/>
<feature type="binding site" evidence="5">
    <location>
        <begin position="12"/>
        <end position="17"/>
    </location>
    <ligand>
        <name>ATP</name>
        <dbReference type="ChEBI" id="CHEBI:30616"/>
    </ligand>
</feature>
<dbReference type="RefSeq" id="WP_200521768.1">
    <property type="nucleotide sequence ID" value="NZ_JAEHNZ010000001.1"/>
</dbReference>
<gene>
    <name evidence="5" type="primary">coaE</name>
    <name evidence="7" type="ORF">JDW22_03775</name>
</gene>
<comment type="catalytic activity">
    <reaction evidence="5">
        <text>3'-dephospho-CoA + ATP = ADP + CoA + H(+)</text>
        <dbReference type="Rhea" id="RHEA:18245"/>
        <dbReference type="ChEBI" id="CHEBI:15378"/>
        <dbReference type="ChEBI" id="CHEBI:30616"/>
        <dbReference type="ChEBI" id="CHEBI:57287"/>
        <dbReference type="ChEBI" id="CHEBI:57328"/>
        <dbReference type="ChEBI" id="CHEBI:456216"/>
        <dbReference type="EC" id="2.7.1.24"/>
    </reaction>
</comment>
<evidence type="ECO:0000256" key="4">
    <source>
        <dbReference type="ARBA" id="ARBA00022993"/>
    </source>
</evidence>
<sequence>MTVWIGLTGGIGSGKSQVAADFSALGVPRIDADAISRQLTQTAGSMALQQICHRFGDDVLTVSGCLNRAYMRERVFADVQAKAQLEAILHPLIFAEIERQQQDFQAAYGVVEIPTLVEHPIFQSLVERILVVTCPENIRVQRVMTRNGLTEATVRAIMATQASDEARLRVADDVIANTGSLQDLQQAVEMQHRAYLALFQAA</sequence>
<keyword evidence="4 5" id="KW-0173">Coenzyme A biosynthesis</keyword>
<dbReference type="InterPro" id="IPR001977">
    <property type="entry name" value="Depp_CoAkinase"/>
</dbReference>
<evidence type="ECO:0000256" key="5">
    <source>
        <dbReference type="HAMAP-Rule" id="MF_00376"/>
    </source>
</evidence>
<comment type="pathway">
    <text evidence="5">Cofactor biosynthesis; coenzyme A biosynthesis; CoA from (R)-pantothenate: step 5/5.</text>
</comment>
<proteinExistence type="inferred from homology"/>
<protein>
    <recommendedName>
        <fullName evidence="5 6">Dephospho-CoA kinase</fullName>
        <ecNumber evidence="5 6">2.7.1.24</ecNumber>
    </recommendedName>
    <alternativeName>
        <fullName evidence="5">Dephosphocoenzyme A kinase</fullName>
    </alternativeName>
</protein>
<organism evidence="7 8">
    <name type="scientific">Kingella bonacorsii</name>
    <dbReference type="NCBI Taxonomy" id="2796361"/>
    <lineage>
        <taxon>Bacteria</taxon>
        <taxon>Pseudomonadati</taxon>
        <taxon>Pseudomonadota</taxon>
        <taxon>Betaproteobacteria</taxon>
        <taxon>Neisseriales</taxon>
        <taxon>Neisseriaceae</taxon>
        <taxon>Kingella</taxon>
    </lineage>
</organism>
<keyword evidence="8" id="KW-1185">Reference proteome</keyword>
<dbReference type="CDD" id="cd02022">
    <property type="entry name" value="DPCK"/>
    <property type="match status" value="1"/>
</dbReference>
<reference evidence="7 8" key="1">
    <citation type="journal article" date="2021" name="Pathogens">
        <title>Isolation and Characterization of Kingella bonacorsii sp. nov., A Novel Kingella Species Detected in a Stable Periodontitis Subject.</title>
        <authorList>
            <person name="Antezack A."/>
            <person name="Boxberger M."/>
            <person name="Rolland C."/>
            <person name="Monnet-Corti V."/>
            <person name="La Scola B."/>
        </authorList>
    </citation>
    <scope>NUCLEOTIDE SEQUENCE [LARGE SCALE GENOMIC DNA]</scope>
    <source>
        <strain evidence="7 8">Marseille-Q4569</strain>
    </source>
</reference>
<dbReference type="Gene3D" id="3.40.50.300">
    <property type="entry name" value="P-loop containing nucleotide triphosphate hydrolases"/>
    <property type="match status" value="1"/>
</dbReference>
<dbReference type="PROSITE" id="PS51219">
    <property type="entry name" value="DPCK"/>
    <property type="match status" value="1"/>
</dbReference>
<evidence type="ECO:0000256" key="3">
    <source>
        <dbReference type="ARBA" id="ARBA00022840"/>
    </source>
</evidence>
<dbReference type="EMBL" id="JAEHNZ010000001">
    <property type="protein sequence ID" value="MBK0395727.1"/>
    <property type="molecule type" value="Genomic_DNA"/>
</dbReference>
<keyword evidence="3 5" id="KW-0067">ATP-binding</keyword>
<name>A0ABS1BS27_9NEIS</name>
<dbReference type="SUPFAM" id="SSF52540">
    <property type="entry name" value="P-loop containing nucleoside triphosphate hydrolases"/>
    <property type="match status" value="1"/>
</dbReference>
<evidence type="ECO:0000256" key="1">
    <source>
        <dbReference type="ARBA" id="ARBA00009018"/>
    </source>
</evidence>
<comment type="caution">
    <text evidence="7">The sequence shown here is derived from an EMBL/GenBank/DDBJ whole genome shotgun (WGS) entry which is preliminary data.</text>
</comment>
<dbReference type="Pfam" id="PF01121">
    <property type="entry name" value="CoaE"/>
    <property type="match status" value="1"/>
</dbReference>
<dbReference type="Proteomes" id="UP000614058">
    <property type="component" value="Unassembled WGS sequence"/>
</dbReference>
<evidence type="ECO:0000256" key="6">
    <source>
        <dbReference type="NCBIfam" id="TIGR00152"/>
    </source>
</evidence>
<comment type="similarity">
    <text evidence="1 5">Belongs to the CoaE family.</text>
</comment>
<keyword evidence="2 5" id="KW-0547">Nucleotide-binding</keyword>